<dbReference type="PANTHER" id="PTHR46797:SF1">
    <property type="entry name" value="METHYLPHOSPHONATE SYNTHASE"/>
    <property type="match status" value="1"/>
</dbReference>
<dbReference type="KEGG" id="tum:CBW65_08890"/>
<dbReference type="GO" id="GO:0003677">
    <property type="term" value="F:DNA binding"/>
    <property type="evidence" value="ECO:0007669"/>
    <property type="project" value="UniProtKB-KW"/>
</dbReference>
<organism evidence="4 5">
    <name type="scientific">Tumebacillus avium</name>
    <dbReference type="NCBI Taxonomy" id="1903704"/>
    <lineage>
        <taxon>Bacteria</taxon>
        <taxon>Bacillati</taxon>
        <taxon>Bacillota</taxon>
        <taxon>Bacilli</taxon>
        <taxon>Bacillales</taxon>
        <taxon>Alicyclobacillaceae</taxon>
        <taxon>Tumebacillus</taxon>
    </lineage>
</organism>
<name>A0A1Y0IP73_9BACL</name>
<keyword evidence="5" id="KW-1185">Reference proteome</keyword>
<dbReference type="Proteomes" id="UP000195437">
    <property type="component" value="Chromosome"/>
</dbReference>
<dbReference type="InterPro" id="IPR011990">
    <property type="entry name" value="TPR-like_helical_dom_sf"/>
</dbReference>
<evidence type="ECO:0000259" key="3">
    <source>
        <dbReference type="PROSITE" id="PS50943"/>
    </source>
</evidence>
<feature type="domain" description="HTH cro/C1-type" evidence="3">
    <location>
        <begin position="14"/>
        <end position="67"/>
    </location>
</feature>
<keyword evidence="1" id="KW-0238">DNA-binding</keyword>
<evidence type="ECO:0000256" key="2">
    <source>
        <dbReference type="PROSITE-ProRule" id="PRU00339"/>
    </source>
</evidence>
<dbReference type="Pfam" id="PF13424">
    <property type="entry name" value="TPR_12"/>
    <property type="match status" value="1"/>
</dbReference>
<keyword evidence="2" id="KW-0802">TPR repeat</keyword>
<dbReference type="InterPro" id="IPR010982">
    <property type="entry name" value="Lambda_DNA-bd_dom_sf"/>
</dbReference>
<reference evidence="5" key="1">
    <citation type="submission" date="2017-05" db="EMBL/GenBank/DDBJ databases">
        <authorList>
            <person name="Sung H."/>
        </authorList>
    </citation>
    <scope>NUCLEOTIDE SEQUENCE [LARGE SCALE GENOMIC DNA]</scope>
    <source>
        <strain evidence="5">AR23208</strain>
    </source>
</reference>
<dbReference type="Gene3D" id="1.25.40.10">
    <property type="entry name" value="Tetratricopeptide repeat domain"/>
    <property type="match status" value="1"/>
</dbReference>
<dbReference type="SUPFAM" id="SSF48452">
    <property type="entry name" value="TPR-like"/>
    <property type="match status" value="1"/>
</dbReference>
<sequence length="430" mass="48892">MLVDFNDTTIGQRFKIIRTDKGFSQAELAEGICSTSVISQIECDRKYPSAETLGKLAEKLSVPLREIMGMQEKQMDVAFQIELVRVHLERTDHSHALILIQELERSTDLLEHQRVSLLYLRAECLIQLSQFDVTCSILIPFIEQQQIQQSIEDEMLCDLYNKLGTAFFKLRDFEKAFSAYEQGYRVSLRLNHFGLIPARVTKNLGLTCNQLGFKKEASRYLEKAYAFYSSVSDMKGMANTLFALAIATGDAERLKLARSTYESLNLVYSANVVKQHYAYHVESKRDYRKAVDDLVAVASEFEKVEQTGMAIYTLSRAVMVCIDHTDIELAELIMRDATIKQSKMDVEDNYMMALYYRSKARYCLETGLLDECVAHSEKSAAMYGIIGMSAEAAESLQLAVSSYQRQGQIEKALVVLKRSYDLLKRSGDIE</sequence>
<proteinExistence type="predicted"/>
<dbReference type="PROSITE" id="PS50943">
    <property type="entry name" value="HTH_CROC1"/>
    <property type="match status" value="1"/>
</dbReference>
<dbReference type="RefSeq" id="WP_087456515.1">
    <property type="nucleotide sequence ID" value="NZ_CP021434.1"/>
</dbReference>
<dbReference type="Gene3D" id="1.10.260.40">
    <property type="entry name" value="lambda repressor-like DNA-binding domains"/>
    <property type="match status" value="1"/>
</dbReference>
<dbReference type="OrthoDB" id="9815852at2"/>
<dbReference type="Pfam" id="PF01381">
    <property type="entry name" value="HTH_3"/>
    <property type="match status" value="1"/>
</dbReference>
<evidence type="ECO:0000256" key="1">
    <source>
        <dbReference type="ARBA" id="ARBA00023125"/>
    </source>
</evidence>
<evidence type="ECO:0000313" key="4">
    <source>
        <dbReference type="EMBL" id="ARU61133.1"/>
    </source>
</evidence>
<dbReference type="GO" id="GO:0005829">
    <property type="term" value="C:cytosol"/>
    <property type="evidence" value="ECO:0007669"/>
    <property type="project" value="TreeGrafter"/>
</dbReference>
<dbReference type="EMBL" id="CP021434">
    <property type="protein sequence ID" value="ARU61133.1"/>
    <property type="molecule type" value="Genomic_DNA"/>
</dbReference>
<dbReference type="SMART" id="SM00530">
    <property type="entry name" value="HTH_XRE"/>
    <property type="match status" value="1"/>
</dbReference>
<feature type="repeat" description="TPR" evidence="2">
    <location>
        <begin position="157"/>
        <end position="190"/>
    </location>
</feature>
<dbReference type="SUPFAM" id="SSF47413">
    <property type="entry name" value="lambda repressor-like DNA-binding domains"/>
    <property type="match status" value="1"/>
</dbReference>
<dbReference type="PROSITE" id="PS50005">
    <property type="entry name" value="TPR"/>
    <property type="match status" value="1"/>
</dbReference>
<dbReference type="InterPro" id="IPR050807">
    <property type="entry name" value="TransReg_Diox_bact_type"/>
</dbReference>
<dbReference type="GO" id="GO:0003700">
    <property type="term" value="F:DNA-binding transcription factor activity"/>
    <property type="evidence" value="ECO:0007669"/>
    <property type="project" value="TreeGrafter"/>
</dbReference>
<gene>
    <name evidence="4" type="ORF">CBW65_08890</name>
</gene>
<protein>
    <recommendedName>
        <fullName evidence="3">HTH cro/C1-type domain-containing protein</fullName>
    </recommendedName>
</protein>
<dbReference type="AlphaFoldDB" id="A0A1Y0IP73"/>
<dbReference type="CDD" id="cd00093">
    <property type="entry name" value="HTH_XRE"/>
    <property type="match status" value="1"/>
</dbReference>
<accession>A0A1Y0IP73</accession>
<dbReference type="InterPro" id="IPR019734">
    <property type="entry name" value="TPR_rpt"/>
</dbReference>
<dbReference type="InterPro" id="IPR001387">
    <property type="entry name" value="Cro/C1-type_HTH"/>
</dbReference>
<dbReference type="PANTHER" id="PTHR46797">
    <property type="entry name" value="HTH-TYPE TRANSCRIPTIONAL REGULATOR"/>
    <property type="match status" value="1"/>
</dbReference>
<evidence type="ECO:0000313" key="5">
    <source>
        <dbReference type="Proteomes" id="UP000195437"/>
    </source>
</evidence>